<dbReference type="RefSeq" id="WP_091357806.1">
    <property type="nucleotide sequence ID" value="NZ_AP025284.1"/>
</dbReference>
<dbReference type="InterPro" id="IPR004839">
    <property type="entry name" value="Aminotransferase_I/II_large"/>
</dbReference>
<proteinExistence type="inferred from homology"/>
<dbReference type="EMBL" id="FOGB01000005">
    <property type="protein sequence ID" value="SEQ62671.1"/>
    <property type="molecule type" value="Genomic_DNA"/>
</dbReference>
<keyword evidence="7 9" id="KW-0663">Pyridoxal phosphate</keyword>
<organism evidence="12 13">
    <name type="scientific">Amphritea atlantica</name>
    <dbReference type="NCBI Taxonomy" id="355243"/>
    <lineage>
        <taxon>Bacteria</taxon>
        <taxon>Pseudomonadati</taxon>
        <taxon>Pseudomonadota</taxon>
        <taxon>Gammaproteobacteria</taxon>
        <taxon>Oceanospirillales</taxon>
        <taxon>Oceanospirillaceae</taxon>
        <taxon>Amphritea</taxon>
    </lineage>
</organism>
<dbReference type="CDD" id="cd06454">
    <property type="entry name" value="KBL_like"/>
    <property type="match status" value="1"/>
</dbReference>
<dbReference type="AlphaFoldDB" id="A0A1H9HJZ6"/>
<dbReference type="GO" id="GO:0009102">
    <property type="term" value="P:biotin biosynthetic process"/>
    <property type="evidence" value="ECO:0007669"/>
    <property type="project" value="UniProtKB-UniRule"/>
</dbReference>
<evidence type="ECO:0000256" key="2">
    <source>
        <dbReference type="ARBA" id="ARBA00004746"/>
    </source>
</evidence>
<evidence type="ECO:0000313" key="13">
    <source>
        <dbReference type="Proteomes" id="UP000198749"/>
    </source>
</evidence>
<comment type="similarity">
    <text evidence="3 9">Belongs to the class-II pyridoxal-phosphate-dependent aminotransferase family. BioF subfamily.</text>
</comment>
<dbReference type="OrthoDB" id="9807157at2"/>
<keyword evidence="5 9" id="KW-0808">Transferase</keyword>
<dbReference type="Gene3D" id="3.90.1150.10">
    <property type="entry name" value="Aspartate Aminotransferase, domain 1"/>
    <property type="match status" value="1"/>
</dbReference>
<feature type="binding site" evidence="9">
    <location>
        <position position="132"/>
    </location>
    <ligand>
        <name>substrate</name>
    </ligand>
</feature>
<comment type="subunit">
    <text evidence="4 9">Homodimer.</text>
</comment>
<evidence type="ECO:0000256" key="9">
    <source>
        <dbReference type="HAMAP-Rule" id="MF_01693"/>
    </source>
</evidence>
<feature type="binding site" evidence="9">
    <location>
        <position position="178"/>
    </location>
    <ligand>
        <name>pyridoxal 5'-phosphate</name>
        <dbReference type="ChEBI" id="CHEBI:597326"/>
    </ligand>
</feature>
<dbReference type="PANTHER" id="PTHR13693">
    <property type="entry name" value="CLASS II AMINOTRANSFERASE/8-AMINO-7-OXONONANOATE SYNTHASE"/>
    <property type="match status" value="1"/>
</dbReference>
<dbReference type="InterPro" id="IPR015421">
    <property type="entry name" value="PyrdxlP-dep_Trfase_major"/>
</dbReference>
<name>A0A1H9HJZ6_9GAMM</name>
<evidence type="ECO:0000256" key="3">
    <source>
        <dbReference type="ARBA" id="ARBA00010008"/>
    </source>
</evidence>
<feature type="binding site" evidence="9">
    <location>
        <position position="206"/>
    </location>
    <ligand>
        <name>pyridoxal 5'-phosphate</name>
        <dbReference type="ChEBI" id="CHEBI:597326"/>
    </ligand>
</feature>
<feature type="modified residue" description="N6-(pyridoxal phosphate)lysine" evidence="9 10">
    <location>
        <position position="238"/>
    </location>
</feature>
<keyword evidence="6 9" id="KW-0093">Biotin biosynthesis</keyword>
<keyword evidence="13" id="KW-1185">Reference proteome</keyword>
<dbReference type="Pfam" id="PF00155">
    <property type="entry name" value="Aminotran_1_2"/>
    <property type="match status" value="1"/>
</dbReference>
<comment type="cofactor">
    <cofactor evidence="1 9 10">
        <name>pyridoxal 5'-phosphate</name>
        <dbReference type="ChEBI" id="CHEBI:597326"/>
    </cofactor>
</comment>
<dbReference type="GO" id="GO:0008710">
    <property type="term" value="F:8-amino-7-oxononanoate synthase activity"/>
    <property type="evidence" value="ECO:0007669"/>
    <property type="project" value="UniProtKB-UniRule"/>
</dbReference>
<evidence type="ECO:0000256" key="6">
    <source>
        <dbReference type="ARBA" id="ARBA00022756"/>
    </source>
</evidence>
<dbReference type="PANTHER" id="PTHR13693:SF100">
    <property type="entry name" value="8-AMINO-7-OXONONANOATE SYNTHASE"/>
    <property type="match status" value="1"/>
</dbReference>
<evidence type="ECO:0000259" key="11">
    <source>
        <dbReference type="Pfam" id="PF00155"/>
    </source>
</evidence>
<evidence type="ECO:0000313" key="12">
    <source>
        <dbReference type="EMBL" id="SEQ62671.1"/>
    </source>
</evidence>
<dbReference type="PROSITE" id="PS00599">
    <property type="entry name" value="AA_TRANSFER_CLASS_2"/>
    <property type="match status" value="1"/>
</dbReference>
<feature type="binding site" evidence="9">
    <location>
        <position position="20"/>
    </location>
    <ligand>
        <name>substrate</name>
    </ligand>
</feature>
<gene>
    <name evidence="9" type="primary">bioF</name>
    <name evidence="12" type="ORF">SAMN03080615_02194</name>
</gene>
<dbReference type="InterPro" id="IPR015422">
    <property type="entry name" value="PyrdxlP-dep_Trfase_small"/>
</dbReference>
<dbReference type="GO" id="GO:0030170">
    <property type="term" value="F:pyridoxal phosphate binding"/>
    <property type="evidence" value="ECO:0007669"/>
    <property type="project" value="UniProtKB-UniRule"/>
</dbReference>
<dbReference type="HAMAP" id="MF_01693">
    <property type="entry name" value="BioF_aminotrans_2"/>
    <property type="match status" value="1"/>
</dbReference>
<reference evidence="13" key="1">
    <citation type="submission" date="2016-10" db="EMBL/GenBank/DDBJ databases">
        <authorList>
            <person name="Varghese N."/>
            <person name="Submissions S."/>
        </authorList>
    </citation>
    <scope>NUCLEOTIDE SEQUENCE [LARGE SCALE GENOMIC DNA]</scope>
    <source>
        <strain evidence="13">DSM 18887</strain>
    </source>
</reference>
<dbReference type="UniPathway" id="UPA00078"/>
<dbReference type="InterPro" id="IPR022834">
    <property type="entry name" value="AONS_Proteobacteria"/>
</dbReference>
<dbReference type="NCBIfam" id="TIGR00858">
    <property type="entry name" value="bioF"/>
    <property type="match status" value="1"/>
</dbReference>
<feature type="binding site" evidence="9">
    <location>
        <begin position="107"/>
        <end position="108"/>
    </location>
    <ligand>
        <name>pyridoxal 5'-phosphate</name>
        <dbReference type="ChEBI" id="CHEBI:597326"/>
    </ligand>
</feature>
<dbReference type="InterPro" id="IPR050087">
    <property type="entry name" value="AON_synthase_class-II"/>
</dbReference>
<accession>A0A1H9HJZ6</accession>
<comment type="function">
    <text evidence="9">Catalyzes the decarboxylative condensation of pimeloyl-[acyl-carrier protein] and L-alanine to produce 8-amino-7-oxononanoate (AON), [acyl-carrier protein], and carbon dioxide.</text>
</comment>
<evidence type="ECO:0000256" key="8">
    <source>
        <dbReference type="ARBA" id="ARBA00047715"/>
    </source>
</evidence>
<evidence type="ECO:0000256" key="4">
    <source>
        <dbReference type="ARBA" id="ARBA00011738"/>
    </source>
</evidence>
<dbReference type="Gene3D" id="3.40.640.10">
    <property type="entry name" value="Type I PLP-dependent aspartate aminotransferase-like (Major domain)"/>
    <property type="match status" value="1"/>
</dbReference>
<evidence type="ECO:0000256" key="1">
    <source>
        <dbReference type="ARBA" id="ARBA00001933"/>
    </source>
</evidence>
<evidence type="ECO:0000256" key="5">
    <source>
        <dbReference type="ARBA" id="ARBA00022679"/>
    </source>
</evidence>
<feature type="domain" description="Aminotransferase class I/classII large" evidence="11">
    <location>
        <begin position="40"/>
        <end position="380"/>
    </location>
</feature>
<dbReference type="Proteomes" id="UP000198749">
    <property type="component" value="Unassembled WGS sequence"/>
</dbReference>
<evidence type="ECO:0000256" key="7">
    <source>
        <dbReference type="ARBA" id="ARBA00022898"/>
    </source>
</evidence>
<comment type="catalytic activity">
    <reaction evidence="8 9">
        <text>6-carboxyhexanoyl-[ACP] + L-alanine + H(+) = (8S)-8-amino-7-oxononanoate + holo-[ACP] + CO2</text>
        <dbReference type="Rhea" id="RHEA:42288"/>
        <dbReference type="Rhea" id="RHEA-COMP:9685"/>
        <dbReference type="Rhea" id="RHEA-COMP:9955"/>
        <dbReference type="ChEBI" id="CHEBI:15378"/>
        <dbReference type="ChEBI" id="CHEBI:16526"/>
        <dbReference type="ChEBI" id="CHEBI:57972"/>
        <dbReference type="ChEBI" id="CHEBI:64479"/>
        <dbReference type="ChEBI" id="CHEBI:78846"/>
        <dbReference type="ChEBI" id="CHEBI:149468"/>
        <dbReference type="EC" id="2.3.1.47"/>
    </reaction>
</comment>
<dbReference type="EC" id="2.3.1.47" evidence="9"/>
<feature type="binding site" evidence="9">
    <location>
        <position position="235"/>
    </location>
    <ligand>
        <name>pyridoxal 5'-phosphate</name>
        <dbReference type="ChEBI" id="CHEBI:597326"/>
    </ligand>
</feature>
<feature type="binding site" evidence="9">
    <location>
        <position position="352"/>
    </location>
    <ligand>
        <name>substrate</name>
    </ligand>
</feature>
<comment type="pathway">
    <text evidence="2 9">Cofactor biosynthesis; biotin biosynthesis.</text>
</comment>
<dbReference type="InterPro" id="IPR004723">
    <property type="entry name" value="AONS_Archaea/Proteobacteria"/>
</dbReference>
<dbReference type="InterPro" id="IPR015424">
    <property type="entry name" value="PyrdxlP-dep_Trfase"/>
</dbReference>
<dbReference type="STRING" id="355243.SAMN03080615_02194"/>
<protein>
    <recommendedName>
        <fullName evidence="9">8-amino-7-oxononanoate synthase</fullName>
        <shortName evidence="9">AONS</shortName>
        <ecNumber evidence="9">2.3.1.47</ecNumber>
    </recommendedName>
    <alternativeName>
        <fullName evidence="9">7-keto-8-amino-pelargonic acid synthase</fullName>
        <shortName evidence="9">7-KAP synthase</shortName>
        <shortName evidence="9">KAPA synthase</shortName>
    </alternativeName>
    <alternativeName>
        <fullName evidence="9">8-amino-7-ketopelargonate synthase</fullName>
    </alternativeName>
</protein>
<dbReference type="InterPro" id="IPR001917">
    <property type="entry name" value="Aminotrans_II_pyridoxalP_BS"/>
</dbReference>
<evidence type="ECO:0000256" key="10">
    <source>
        <dbReference type="PIRSR" id="PIRSR604723-51"/>
    </source>
</evidence>
<dbReference type="SUPFAM" id="SSF53383">
    <property type="entry name" value="PLP-dependent transferases"/>
    <property type="match status" value="1"/>
</dbReference>
<sequence>MSFDQLGAELQARKKQSLYRQRRILQSPQAPEVIVDGKACLAFCSNDYLGLANHPDVIAALKQGADHYGVGGGASHLVNGHSQAHHALEEELAEFTGRPRALLFSTGYMANIGAVNALLDKRDAVFQDRVNHASLLDAGLLSGARFQRFLHNDADNLDSRLQRTEARRKLVVCDGVFSMDGDLAELPAICQTSAAHNAWVMVDDAHGFGCIGQQGRGTVDHFDLGSDQVQVLVGTLGKAFGTSGAFVAGSEELIETLIQHARTYIYTTSMSPAIASATRASLKLLQQEEWRREKLNHLIQRFRSGCEQLGLPLMASPTPIQPILVGEADRAMAISAALEAKGIFIGAIRPPTVPQGGARLRVTISASHTDEQLDRLLDALSDVMARLEA</sequence>